<dbReference type="PANTHER" id="PTHR43181">
    <property type="entry name" value="2-C-METHYL-D-ERYTHRITOL 2,4-CYCLODIPHOSPHATE SYNTHASE, CHLOROPLASTIC"/>
    <property type="match status" value="1"/>
</dbReference>
<dbReference type="PROSITE" id="PS01350">
    <property type="entry name" value="ISPF"/>
    <property type="match status" value="1"/>
</dbReference>
<feature type="binding site" evidence="8">
    <location>
        <position position="150"/>
    </location>
    <ligand>
        <name>4-CDP-2-C-methyl-D-erythritol 2-phosphate</name>
        <dbReference type="ChEBI" id="CHEBI:57919"/>
    </ligand>
</feature>
<comment type="cofactor">
    <cofactor evidence="8">
        <name>a divalent metal cation</name>
        <dbReference type="ChEBI" id="CHEBI:60240"/>
    </cofactor>
    <text evidence="8">Binds 1 divalent metal cation per subunit.</text>
</comment>
<dbReference type="SUPFAM" id="SSF69765">
    <property type="entry name" value="IpsF-like"/>
    <property type="match status" value="1"/>
</dbReference>
<dbReference type="EC" id="4.6.1.12" evidence="4 8"/>
<dbReference type="InterPro" id="IPR003526">
    <property type="entry name" value="MECDP_synthase"/>
</dbReference>
<evidence type="ECO:0000256" key="7">
    <source>
        <dbReference type="ARBA" id="ARBA00023239"/>
    </source>
</evidence>
<dbReference type="Pfam" id="PF02542">
    <property type="entry name" value="YgbB"/>
    <property type="match status" value="1"/>
</dbReference>
<organism evidence="11 12">
    <name type="scientific">Helicovermis profundi</name>
    <dbReference type="NCBI Taxonomy" id="3065157"/>
    <lineage>
        <taxon>Bacteria</taxon>
        <taxon>Bacillati</taxon>
        <taxon>Bacillota</taxon>
        <taxon>Clostridia</taxon>
        <taxon>Helicovermis</taxon>
    </lineage>
</organism>
<feature type="binding site" evidence="8">
    <location>
        <begin position="69"/>
        <end position="73"/>
    </location>
    <ligand>
        <name>4-CDP-2-C-methyl-D-erythritol 2-phosphate</name>
        <dbReference type="ChEBI" id="CHEBI:57919"/>
    </ligand>
</feature>
<keyword evidence="6 8" id="KW-0414">Isoprene biosynthesis</keyword>
<evidence type="ECO:0000259" key="10">
    <source>
        <dbReference type="Pfam" id="PF02542"/>
    </source>
</evidence>
<dbReference type="FunFam" id="3.30.1330.50:FF:000001">
    <property type="entry name" value="2-C-methyl-D-erythritol 2,4-cyclodiphosphate synthase"/>
    <property type="match status" value="1"/>
</dbReference>
<evidence type="ECO:0000313" key="12">
    <source>
        <dbReference type="Proteomes" id="UP001321786"/>
    </source>
</evidence>
<feature type="site" description="Transition state stabilizer" evidence="8">
    <location>
        <position position="42"/>
    </location>
</feature>
<dbReference type="InterPro" id="IPR036571">
    <property type="entry name" value="MECDP_synthase_sf"/>
</dbReference>
<comment type="function">
    <text evidence="8">Involved in the biosynthesis of isopentenyl diphosphate (IPP) and dimethylallyl diphosphate (DMAPP), two major building blocks of isoprenoid compounds. Catalyzes the conversion of 4-diphosphocytidyl-2-C-methyl-D-erythritol 2-phosphate (CDP-ME2P) to 2-C-methyl-D-erythritol 2,4-cyclodiphosphate (ME-CPP) with a corresponding release of cytidine 5-monophosphate (CMP).</text>
</comment>
<feature type="binding site" evidence="8">
    <location>
        <position position="18"/>
    </location>
    <ligand>
        <name>a divalent metal cation</name>
        <dbReference type="ChEBI" id="CHEBI:60240"/>
    </ligand>
</feature>
<dbReference type="HAMAP" id="MF_00107">
    <property type="entry name" value="IspF"/>
    <property type="match status" value="1"/>
</dbReference>
<evidence type="ECO:0000256" key="3">
    <source>
        <dbReference type="ARBA" id="ARBA00008480"/>
    </source>
</evidence>
<comment type="caution">
    <text evidence="8">Lacks conserved residue(s) required for the propagation of feature annotation.</text>
</comment>
<evidence type="ECO:0000256" key="4">
    <source>
        <dbReference type="ARBA" id="ARBA00012579"/>
    </source>
</evidence>
<comment type="pathway">
    <text evidence="2 8">Isoprenoid biosynthesis; isopentenyl diphosphate biosynthesis via DXP pathway; isopentenyl diphosphate from 1-deoxy-D-xylulose 5-phosphate: step 4/6.</text>
</comment>
<dbReference type="EMBL" id="AP028654">
    <property type="protein sequence ID" value="BEP30156.1"/>
    <property type="molecule type" value="Genomic_DNA"/>
</dbReference>
<dbReference type="AlphaFoldDB" id="A0AAU9ERZ2"/>
<evidence type="ECO:0000313" key="11">
    <source>
        <dbReference type="EMBL" id="BEP30156.1"/>
    </source>
</evidence>
<dbReference type="GO" id="GO:0016114">
    <property type="term" value="P:terpenoid biosynthetic process"/>
    <property type="evidence" value="ECO:0007669"/>
    <property type="project" value="InterPro"/>
</dbReference>
<feature type="binding site" evidence="8">
    <location>
        <position position="147"/>
    </location>
    <ligand>
        <name>4-CDP-2-C-methyl-D-erythritol 2-phosphate</name>
        <dbReference type="ChEBI" id="CHEBI:57919"/>
    </ligand>
</feature>
<keyword evidence="12" id="KW-1185">Reference proteome</keyword>
<dbReference type="GO" id="GO:0008685">
    <property type="term" value="F:2-C-methyl-D-erythritol 2,4-cyclodiphosphate synthase activity"/>
    <property type="evidence" value="ECO:0007669"/>
    <property type="project" value="UniProtKB-UniRule"/>
</dbReference>
<feature type="binding site" evidence="8">
    <location>
        <position position="50"/>
    </location>
    <ligand>
        <name>a divalent metal cation</name>
        <dbReference type="ChEBI" id="CHEBI:60240"/>
    </ligand>
</feature>
<feature type="binding site" evidence="8">
    <location>
        <begin position="42"/>
        <end position="43"/>
    </location>
    <ligand>
        <name>4-CDP-2-C-methyl-D-erythritol 2-phosphate</name>
        <dbReference type="ChEBI" id="CHEBI:57919"/>
    </ligand>
</feature>
<dbReference type="InterPro" id="IPR020555">
    <property type="entry name" value="MECDP_synthase_CS"/>
</dbReference>
<feature type="domain" description="2-C-methyl-D-erythritol 2,4-cyclodiphosphate synthase" evidence="10">
    <location>
        <begin position="9"/>
        <end position="161"/>
    </location>
</feature>
<reference evidence="11 12" key="1">
    <citation type="submission" date="2023-08" db="EMBL/GenBank/DDBJ databases">
        <title>Helicovermis profunda gen. nov., sp. nov., a novel mesophilic, fermentative bacterium within the Bacillota from a deep-sea hydrothermal vent chimney.</title>
        <authorList>
            <person name="Miyazaki U."/>
            <person name="Mizutani D."/>
            <person name="Hashimoto Y."/>
            <person name="Tame A."/>
            <person name="Sawayama S."/>
            <person name="Miyazaki J."/>
            <person name="Takai K."/>
            <person name="Nakagawa S."/>
        </authorList>
    </citation>
    <scope>NUCLEOTIDE SEQUENCE [LARGE SCALE GENOMIC DNA]</scope>
    <source>
        <strain evidence="11 12">S502</strain>
    </source>
</reference>
<dbReference type="KEGG" id="hprf:HLPR_24870"/>
<accession>A0AAU9ERZ2</accession>
<dbReference type="RefSeq" id="WP_338535755.1">
    <property type="nucleotide sequence ID" value="NZ_AP028654.1"/>
</dbReference>
<dbReference type="NCBIfam" id="TIGR00151">
    <property type="entry name" value="ispF"/>
    <property type="match status" value="1"/>
</dbReference>
<evidence type="ECO:0000256" key="6">
    <source>
        <dbReference type="ARBA" id="ARBA00023229"/>
    </source>
</evidence>
<gene>
    <name evidence="8 11" type="primary">ispF</name>
    <name evidence="11" type="ORF">HLPR_24870</name>
</gene>
<evidence type="ECO:0000256" key="1">
    <source>
        <dbReference type="ARBA" id="ARBA00000200"/>
    </source>
</evidence>
<name>A0AAU9ERZ2_9FIRM</name>
<protein>
    <recommendedName>
        <fullName evidence="4 8">2-C-methyl-D-erythritol 2,4-cyclodiphosphate synthase</fullName>
        <shortName evidence="8">MECDP-synthase</shortName>
        <shortName evidence="8">MECPP-synthase</shortName>
        <shortName evidence="8">MECPS</shortName>
        <ecNumber evidence="4 8">4.6.1.12</ecNumber>
    </recommendedName>
</protein>
<feature type="binding site" evidence="8">
    <location>
        <position position="16"/>
    </location>
    <ligand>
        <name>a divalent metal cation</name>
        <dbReference type="ChEBI" id="CHEBI:60240"/>
    </ligand>
</feature>
<comment type="subunit">
    <text evidence="8">Homotrimer.</text>
</comment>
<feature type="binding site" evidence="8">
    <location>
        <begin position="64"/>
        <end position="66"/>
    </location>
    <ligand>
        <name>4-CDP-2-C-methyl-D-erythritol 2-phosphate</name>
        <dbReference type="ChEBI" id="CHEBI:57919"/>
    </ligand>
</feature>
<dbReference type="GO" id="GO:0046872">
    <property type="term" value="F:metal ion binding"/>
    <property type="evidence" value="ECO:0007669"/>
    <property type="project" value="UniProtKB-KW"/>
</dbReference>
<feature type="binding site" evidence="8">
    <location>
        <begin position="16"/>
        <end position="18"/>
    </location>
    <ligand>
        <name>4-CDP-2-C-methyl-D-erythritol 2-phosphate</name>
        <dbReference type="ChEBI" id="CHEBI:57919"/>
    </ligand>
</feature>
<dbReference type="PANTHER" id="PTHR43181:SF1">
    <property type="entry name" value="2-C-METHYL-D-ERYTHRITOL 2,4-CYCLODIPHOSPHATE SYNTHASE, CHLOROPLASTIC"/>
    <property type="match status" value="1"/>
</dbReference>
<dbReference type="Gene3D" id="3.30.1330.50">
    <property type="entry name" value="2-C-methyl-D-erythritol 2,4-cyclodiphosphate synthase"/>
    <property type="match status" value="1"/>
</dbReference>
<comment type="similarity">
    <text evidence="3 8 9">Belongs to the IspF family.</text>
</comment>
<evidence type="ECO:0000256" key="9">
    <source>
        <dbReference type="RuleBase" id="RU004395"/>
    </source>
</evidence>
<comment type="catalytic activity">
    <reaction evidence="1 8 9">
        <text>4-CDP-2-C-methyl-D-erythritol 2-phosphate = 2-C-methyl-D-erythritol 2,4-cyclic diphosphate + CMP</text>
        <dbReference type="Rhea" id="RHEA:23864"/>
        <dbReference type="ChEBI" id="CHEBI:57919"/>
        <dbReference type="ChEBI" id="CHEBI:58483"/>
        <dbReference type="ChEBI" id="CHEBI:60377"/>
        <dbReference type="EC" id="4.6.1.12"/>
    </reaction>
</comment>
<sequence length="165" mass="17737">MENAAILGLRVGNGYDVHKLVKGDGLILGGVKIPYDYKLLGHSDADVLVHAIMDSLLGASGLKDIGVYFPDTDLKYKGISSLKLLNEVGKLIRNQGFTIINIDSVVIAQKPKLKEFIDDMRKNIAGELDIDVSLINIKATTTEKLGFEGKGEGIGSSAVSLCYKS</sequence>
<keyword evidence="7 8" id="KW-0456">Lyase</keyword>
<dbReference type="Proteomes" id="UP001321786">
    <property type="component" value="Chromosome"/>
</dbReference>
<keyword evidence="5 8" id="KW-0479">Metal-binding</keyword>
<proteinExistence type="inferred from homology"/>
<evidence type="ECO:0000256" key="8">
    <source>
        <dbReference type="HAMAP-Rule" id="MF_00107"/>
    </source>
</evidence>
<feature type="site" description="Transition state stabilizer" evidence="8">
    <location>
        <position position="141"/>
    </location>
</feature>
<evidence type="ECO:0000256" key="2">
    <source>
        <dbReference type="ARBA" id="ARBA00004709"/>
    </source>
</evidence>
<dbReference type="CDD" id="cd00554">
    <property type="entry name" value="MECDP_synthase"/>
    <property type="match status" value="1"/>
</dbReference>
<dbReference type="GO" id="GO:0019288">
    <property type="term" value="P:isopentenyl diphosphate biosynthetic process, methylerythritol 4-phosphate pathway"/>
    <property type="evidence" value="ECO:0007669"/>
    <property type="project" value="UniProtKB-UniRule"/>
</dbReference>
<feature type="binding site" evidence="8">
    <location>
        <begin position="140"/>
        <end position="143"/>
    </location>
    <ligand>
        <name>4-CDP-2-C-methyl-D-erythritol 2-phosphate</name>
        <dbReference type="ChEBI" id="CHEBI:57919"/>
    </ligand>
</feature>
<evidence type="ECO:0000256" key="5">
    <source>
        <dbReference type="ARBA" id="ARBA00022723"/>
    </source>
</evidence>